<reference evidence="1" key="1">
    <citation type="submission" date="2022-11" db="EMBL/GenBank/DDBJ databases">
        <title>Centuries of genome instability and evolution in soft-shell clam transmissible cancer (bioRxiv).</title>
        <authorList>
            <person name="Hart S.F.M."/>
            <person name="Yonemitsu M.A."/>
            <person name="Giersch R.M."/>
            <person name="Beal B.F."/>
            <person name="Arriagada G."/>
            <person name="Davis B.W."/>
            <person name="Ostrander E.A."/>
            <person name="Goff S.P."/>
            <person name="Metzger M.J."/>
        </authorList>
    </citation>
    <scope>NUCLEOTIDE SEQUENCE</scope>
    <source>
        <strain evidence="1">MELC-2E11</strain>
        <tissue evidence="1">Siphon/mantle</tissue>
    </source>
</reference>
<evidence type="ECO:0000313" key="2">
    <source>
        <dbReference type="Proteomes" id="UP001164746"/>
    </source>
</evidence>
<dbReference type="EMBL" id="CP111017">
    <property type="protein sequence ID" value="WAR09222.1"/>
    <property type="molecule type" value="Genomic_DNA"/>
</dbReference>
<gene>
    <name evidence="1" type="ORF">MAR_019180</name>
</gene>
<protein>
    <submittedName>
        <fullName evidence="1">Uncharacterized protein</fullName>
    </submittedName>
</protein>
<dbReference type="Proteomes" id="UP001164746">
    <property type="component" value="Chromosome 6"/>
</dbReference>
<evidence type="ECO:0000313" key="1">
    <source>
        <dbReference type="EMBL" id="WAR09222.1"/>
    </source>
</evidence>
<name>A0ABY7EJV3_MYAAR</name>
<keyword evidence="2" id="KW-1185">Reference proteome</keyword>
<sequence length="449" mass="51968">MCVTMMLRNVQADIVQIWSNLFRLKDLTYFVNETPMACQIIFEAFLNRDSLRRNDNKVQLLINKYNRLYSQYDALLNIYNKKYCGVLKDLNTQDLTMNYQSVSTVFSVTSASGVTQCLSTAEQKLKKNAVTELTYYNTDLRKYQLTYTYTGWFNIRECILILMIDNLVRLKRHGDPDPGENRSMQLCTLPITIKGVPKDAYEIDTWHDVSCNGQVPMCSCKQDVTPPPKDEIHLTAPVLHRKDDLEMSFASLHLETPKVSQTVPETWDGNNSEKHTTHLELTSDEDEDSCMIFNSLGFKQFKPPLLITKHPPPAMGRDDDIKKLKEVLDDVLMKTDNCTVDAHKIIFAPDHKIAANLLRLQDNNPRYRTFLPEFPVLHLRKSKITILCSAYKDAGILYILKYMGDEEFQEWKKLIFAEMATRYIRRLAVALHMTFFCSHCGCRVEKKQN</sequence>
<accession>A0ABY7EJV3</accession>
<proteinExistence type="predicted"/>
<organism evidence="1 2">
    <name type="scientific">Mya arenaria</name>
    <name type="common">Soft-shell clam</name>
    <dbReference type="NCBI Taxonomy" id="6604"/>
    <lineage>
        <taxon>Eukaryota</taxon>
        <taxon>Metazoa</taxon>
        <taxon>Spiralia</taxon>
        <taxon>Lophotrochozoa</taxon>
        <taxon>Mollusca</taxon>
        <taxon>Bivalvia</taxon>
        <taxon>Autobranchia</taxon>
        <taxon>Heteroconchia</taxon>
        <taxon>Euheterodonta</taxon>
        <taxon>Imparidentia</taxon>
        <taxon>Neoheterodontei</taxon>
        <taxon>Myida</taxon>
        <taxon>Myoidea</taxon>
        <taxon>Myidae</taxon>
        <taxon>Mya</taxon>
    </lineage>
</organism>